<evidence type="ECO:0000313" key="2">
    <source>
        <dbReference type="Proteomes" id="UP000239532"/>
    </source>
</evidence>
<dbReference type="PROSITE" id="PS51257">
    <property type="entry name" value="PROKAR_LIPOPROTEIN"/>
    <property type="match status" value="1"/>
</dbReference>
<name>A0A2S9WY68_9FLAO</name>
<evidence type="ECO:0008006" key="3">
    <source>
        <dbReference type="Google" id="ProtNLM"/>
    </source>
</evidence>
<sequence>MNLYKRLRIKDYLYTFCFFALALASCEEQEKMSSVNPENWSKRAADTSQLDSLEIGKTYLSIYSQIYNLSEHKRINLTATASLRNTSDTDSIYVLSAKYFDTHGKMIRTYFDQPIYLAPMETVEIIIDEEDVTGGTGSNFLFEWKASTTTPEPMFEGIMNSTNRQQGLSFTTQGKRVQ</sequence>
<protein>
    <recommendedName>
        <fullName evidence="3">DUF3124 domain-containing protein</fullName>
    </recommendedName>
</protein>
<dbReference type="EMBL" id="MQUC01000003">
    <property type="protein sequence ID" value="PRP68412.1"/>
    <property type="molecule type" value="Genomic_DNA"/>
</dbReference>
<gene>
    <name evidence="1" type="ORF">BST86_12880</name>
</gene>
<proteinExistence type="predicted"/>
<dbReference type="InterPro" id="IPR021471">
    <property type="entry name" value="DUF3124"/>
</dbReference>
<dbReference type="Pfam" id="PF11322">
    <property type="entry name" value="DUF3124"/>
    <property type="match status" value="1"/>
</dbReference>
<dbReference type="OrthoDB" id="283474at2"/>
<accession>A0A2S9WY68</accession>
<evidence type="ECO:0000313" key="1">
    <source>
        <dbReference type="EMBL" id="PRP68412.1"/>
    </source>
</evidence>
<dbReference type="AlphaFoldDB" id="A0A2S9WY68"/>
<keyword evidence="2" id="KW-1185">Reference proteome</keyword>
<dbReference type="Proteomes" id="UP000239532">
    <property type="component" value="Unassembled WGS sequence"/>
</dbReference>
<comment type="caution">
    <text evidence="1">The sequence shown here is derived from an EMBL/GenBank/DDBJ whole genome shotgun (WGS) entry which is preliminary data.</text>
</comment>
<dbReference type="RefSeq" id="WP_105984042.1">
    <property type="nucleotide sequence ID" value="NZ_MQUC01000003.1"/>
</dbReference>
<reference evidence="1 2" key="1">
    <citation type="submission" date="2016-11" db="EMBL/GenBank/DDBJ databases">
        <title>Trade-off between light-utilization and light-protection in marine flavobacteria.</title>
        <authorList>
            <person name="Kumagai Y."/>
        </authorList>
    </citation>
    <scope>NUCLEOTIDE SEQUENCE [LARGE SCALE GENOMIC DNA]</scope>
    <source>
        <strain evidence="1 2">JCM 17109</strain>
    </source>
</reference>
<organism evidence="1 2">
    <name type="scientific">Nonlabens agnitus</name>
    <dbReference type="NCBI Taxonomy" id="870484"/>
    <lineage>
        <taxon>Bacteria</taxon>
        <taxon>Pseudomonadati</taxon>
        <taxon>Bacteroidota</taxon>
        <taxon>Flavobacteriia</taxon>
        <taxon>Flavobacteriales</taxon>
        <taxon>Flavobacteriaceae</taxon>
        <taxon>Nonlabens</taxon>
    </lineage>
</organism>